<dbReference type="PROSITE" id="PS50042">
    <property type="entry name" value="CNMP_BINDING_3"/>
    <property type="match status" value="1"/>
</dbReference>
<evidence type="ECO:0000313" key="6">
    <source>
        <dbReference type="EMBL" id="MET6997562.1"/>
    </source>
</evidence>
<keyword evidence="1" id="KW-0805">Transcription regulation</keyword>
<keyword evidence="2" id="KW-0238">DNA-binding</keyword>
<keyword evidence="3" id="KW-0804">Transcription</keyword>
<dbReference type="InterPro" id="IPR000595">
    <property type="entry name" value="cNMP-bd_dom"/>
</dbReference>
<sequence>MRTIIKPIFVMINEALLLKYGATLKKLQKEQVLFQEGSSSTFYYQVRSGEMVMFNLSDGGKEFIQGIFTEGQSFGEPALFGGFPYPASARALQPTVLLRISYERLLVLLKDHFEIQVSILSNLSKRLAYKSMIMKEISSYNPEHRILTLLDFLKKEQGEKGTPYEVKLSRQKIADLTGLRVETVIRAIQSLKQKEELFAKGRRVFR</sequence>
<dbReference type="EMBL" id="JBEXAC010000001">
    <property type="protein sequence ID" value="MET6997562.1"/>
    <property type="molecule type" value="Genomic_DNA"/>
</dbReference>
<name>A0ABV2T3E0_9BACT</name>
<evidence type="ECO:0000259" key="4">
    <source>
        <dbReference type="PROSITE" id="PS50042"/>
    </source>
</evidence>
<dbReference type="SUPFAM" id="SSF46785">
    <property type="entry name" value="Winged helix' DNA-binding domain"/>
    <property type="match status" value="1"/>
</dbReference>
<dbReference type="Pfam" id="PF13545">
    <property type="entry name" value="HTH_Crp_2"/>
    <property type="match status" value="1"/>
</dbReference>
<organism evidence="6 7">
    <name type="scientific">Chitinophaga defluvii</name>
    <dbReference type="NCBI Taxonomy" id="3163343"/>
    <lineage>
        <taxon>Bacteria</taxon>
        <taxon>Pseudomonadati</taxon>
        <taxon>Bacteroidota</taxon>
        <taxon>Chitinophagia</taxon>
        <taxon>Chitinophagales</taxon>
        <taxon>Chitinophagaceae</taxon>
        <taxon>Chitinophaga</taxon>
    </lineage>
</organism>
<evidence type="ECO:0000259" key="5">
    <source>
        <dbReference type="PROSITE" id="PS51063"/>
    </source>
</evidence>
<dbReference type="InterPro" id="IPR014710">
    <property type="entry name" value="RmlC-like_jellyroll"/>
</dbReference>
<evidence type="ECO:0000313" key="7">
    <source>
        <dbReference type="Proteomes" id="UP001549749"/>
    </source>
</evidence>
<feature type="domain" description="HTH crp-type" evidence="5">
    <location>
        <begin position="140"/>
        <end position="206"/>
    </location>
</feature>
<evidence type="ECO:0000256" key="2">
    <source>
        <dbReference type="ARBA" id="ARBA00023125"/>
    </source>
</evidence>
<comment type="caution">
    <text evidence="6">The sequence shown here is derived from an EMBL/GenBank/DDBJ whole genome shotgun (WGS) entry which is preliminary data.</text>
</comment>
<dbReference type="Gene3D" id="2.60.120.10">
    <property type="entry name" value="Jelly Rolls"/>
    <property type="match status" value="1"/>
</dbReference>
<reference evidence="6 7" key="1">
    <citation type="submission" date="2024-06" db="EMBL/GenBank/DDBJ databases">
        <title>Chitinophaga defluvii sp. nov., isolated from municipal sewage.</title>
        <authorList>
            <person name="Zhang L."/>
        </authorList>
    </citation>
    <scope>NUCLEOTIDE SEQUENCE [LARGE SCALE GENOMIC DNA]</scope>
    <source>
        <strain evidence="6 7">H8</strain>
    </source>
</reference>
<protein>
    <submittedName>
        <fullName evidence="6">Crp/Fnr family transcriptional regulator</fullName>
    </submittedName>
</protein>
<dbReference type="RefSeq" id="WP_354660197.1">
    <property type="nucleotide sequence ID" value="NZ_JBEXAC010000001.1"/>
</dbReference>
<dbReference type="InterPro" id="IPR018490">
    <property type="entry name" value="cNMP-bd_dom_sf"/>
</dbReference>
<dbReference type="PROSITE" id="PS51063">
    <property type="entry name" value="HTH_CRP_2"/>
    <property type="match status" value="1"/>
</dbReference>
<dbReference type="CDD" id="cd00038">
    <property type="entry name" value="CAP_ED"/>
    <property type="match status" value="1"/>
</dbReference>
<evidence type="ECO:0000256" key="3">
    <source>
        <dbReference type="ARBA" id="ARBA00023163"/>
    </source>
</evidence>
<dbReference type="InterPro" id="IPR012318">
    <property type="entry name" value="HTH_CRP"/>
</dbReference>
<keyword evidence="7" id="KW-1185">Reference proteome</keyword>
<dbReference type="Proteomes" id="UP001549749">
    <property type="component" value="Unassembled WGS sequence"/>
</dbReference>
<dbReference type="SMART" id="SM00100">
    <property type="entry name" value="cNMP"/>
    <property type="match status" value="1"/>
</dbReference>
<dbReference type="InterPro" id="IPR036390">
    <property type="entry name" value="WH_DNA-bd_sf"/>
</dbReference>
<dbReference type="Pfam" id="PF00027">
    <property type="entry name" value="cNMP_binding"/>
    <property type="match status" value="1"/>
</dbReference>
<dbReference type="SUPFAM" id="SSF51206">
    <property type="entry name" value="cAMP-binding domain-like"/>
    <property type="match status" value="1"/>
</dbReference>
<proteinExistence type="predicted"/>
<evidence type="ECO:0000256" key="1">
    <source>
        <dbReference type="ARBA" id="ARBA00023015"/>
    </source>
</evidence>
<accession>A0ABV2T3E0</accession>
<gene>
    <name evidence="6" type="ORF">ABR189_09295</name>
</gene>
<feature type="domain" description="Cyclic nucleotide-binding" evidence="4">
    <location>
        <begin position="31"/>
        <end position="126"/>
    </location>
</feature>